<feature type="region of interest" description="Disordered" evidence="1">
    <location>
        <begin position="267"/>
        <end position="294"/>
    </location>
</feature>
<name>A0A3S1BVR5_ELYCH</name>
<gene>
    <name evidence="2" type="ORF">EGW08_016180</name>
</gene>
<evidence type="ECO:0000313" key="3">
    <source>
        <dbReference type="Proteomes" id="UP000271974"/>
    </source>
</evidence>
<feature type="compositionally biased region" description="Low complexity" evidence="1">
    <location>
        <begin position="50"/>
        <end position="75"/>
    </location>
</feature>
<feature type="compositionally biased region" description="Low complexity" evidence="1">
    <location>
        <begin position="217"/>
        <end position="239"/>
    </location>
</feature>
<proteinExistence type="predicted"/>
<evidence type="ECO:0000256" key="1">
    <source>
        <dbReference type="SAM" id="MobiDB-lite"/>
    </source>
</evidence>
<feature type="compositionally biased region" description="Polar residues" evidence="1">
    <location>
        <begin position="13"/>
        <end position="24"/>
    </location>
</feature>
<dbReference type="EMBL" id="RQTK01000690">
    <property type="protein sequence ID" value="RUS76050.1"/>
    <property type="molecule type" value="Genomic_DNA"/>
</dbReference>
<feature type="compositionally biased region" description="Basic and acidic residues" evidence="1">
    <location>
        <begin position="32"/>
        <end position="41"/>
    </location>
</feature>
<dbReference type="AlphaFoldDB" id="A0A3S1BVR5"/>
<feature type="non-terminal residue" evidence="2">
    <location>
        <position position="1"/>
    </location>
</feature>
<organism evidence="2 3">
    <name type="scientific">Elysia chlorotica</name>
    <name type="common">Eastern emerald elysia</name>
    <name type="synonym">Sea slug</name>
    <dbReference type="NCBI Taxonomy" id="188477"/>
    <lineage>
        <taxon>Eukaryota</taxon>
        <taxon>Metazoa</taxon>
        <taxon>Spiralia</taxon>
        <taxon>Lophotrochozoa</taxon>
        <taxon>Mollusca</taxon>
        <taxon>Gastropoda</taxon>
        <taxon>Heterobranchia</taxon>
        <taxon>Euthyneura</taxon>
        <taxon>Panpulmonata</taxon>
        <taxon>Sacoglossa</taxon>
        <taxon>Placobranchoidea</taxon>
        <taxon>Plakobranchidae</taxon>
        <taxon>Elysia</taxon>
    </lineage>
</organism>
<evidence type="ECO:0000313" key="2">
    <source>
        <dbReference type="EMBL" id="RUS76050.1"/>
    </source>
</evidence>
<protein>
    <submittedName>
        <fullName evidence="2">Uncharacterized protein</fullName>
    </submittedName>
</protein>
<comment type="caution">
    <text evidence="2">The sequence shown here is derived from an EMBL/GenBank/DDBJ whole genome shotgun (WGS) entry which is preliminary data.</text>
</comment>
<feature type="region of interest" description="Disordered" evidence="1">
    <location>
        <begin position="318"/>
        <end position="396"/>
    </location>
</feature>
<reference evidence="2 3" key="1">
    <citation type="submission" date="2019-01" db="EMBL/GenBank/DDBJ databases">
        <title>A draft genome assembly of the solar-powered sea slug Elysia chlorotica.</title>
        <authorList>
            <person name="Cai H."/>
            <person name="Li Q."/>
            <person name="Fang X."/>
            <person name="Li J."/>
            <person name="Curtis N.E."/>
            <person name="Altenburger A."/>
            <person name="Shibata T."/>
            <person name="Feng M."/>
            <person name="Maeda T."/>
            <person name="Schwartz J.A."/>
            <person name="Shigenobu S."/>
            <person name="Lundholm N."/>
            <person name="Nishiyama T."/>
            <person name="Yang H."/>
            <person name="Hasebe M."/>
            <person name="Li S."/>
            <person name="Pierce S.K."/>
            <person name="Wang J."/>
        </authorList>
    </citation>
    <scope>NUCLEOTIDE SEQUENCE [LARGE SCALE GENOMIC DNA]</scope>
    <source>
        <strain evidence="2">EC2010</strain>
        <tissue evidence="2">Whole organism of an adult</tissue>
    </source>
</reference>
<feature type="compositionally biased region" description="Pro residues" evidence="1">
    <location>
        <begin position="375"/>
        <end position="385"/>
    </location>
</feature>
<keyword evidence="3" id="KW-1185">Reference proteome</keyword>
<sequence length="435" mass="45462">RTMSLPSSPMDGSEQQKLNVQRCGSNPFLLKEPPRYDEAIKNKQQQTAGSSIDNINNNNNNNSSSSTGNNNNSSNPLNGVTKGLNLSRLEADIKSQAMDDVLEILIRNGDLPPSAASEALQALTGPPTSKASVSSTSPVNTAVTSTTSLSPSYMSLHSSLAPSPPPALAVSPPVGSPSAFLMRGVLDQQTQRDVTFSAAGLFSDVAQDSHVQSSGMSSSNLASVPSPSQTQVSSQTSSTANCLTLQDGASQPSELLDWGMMLPSPDLSNMDWSQDHGFGSLDQGEGGLGMEPGLLGLGHSVSQLNPNDLLGLEQLMESSSGAQDAGTSLSSSFSSGLHTPSGPGSQLDLTGPSKQGLDSGADQMDMSDWLDVIMPGPPSMAPPHPSYSVPQTSSVDPILTPRTQQDVFDIFNFDDPDFGPSTMTWDRMAEQSTST</sequence>
<feature type="region of interest" description="Disordered" evidence="1">
    <location>
        <begin position="211"/>
        <end position="239"/>
    </location>
</feature>
<dbReference type="OrthoDB" id="197676at2759"/>
<feature type="region of interest" description="Disordered" evidence="1">
    <location>
        <begin position="1"/>
        <end position="81"/>
    </location>
</feature>
<dbReference type="Proteomes" id="UP000271974">
    <property type="component" value="Unassembled WGS sequence"/>
</dbReference>
<feature type="compositionally biased region" description="Low complexity" evidence="1">
    <location>
        <begin position="326"/>
        <end position="342"/>
    </location>
</feature>
<accession>A0A3S1BVR5</accession>